<dbReference type="PANTHER" id="PTHR13439:SF0">
    <property type="entry name" value="TOPOISOMERASE I DAMAGE AFFECTED PROTEIN 4"/>
    <property type="match status" value="1"/>
</dbReference>
<feature type="transmembrane region" description="Helical" evidence="6">
    <location>
        <begin position="226"/>
        <end position="247"/>
    </location>
</feature>
<feature type="transmembrane region" description="Helical" evidence="6">
    <location>
        <begin position="18"/>
        <end position="36"/>
    </location>
</feature>
<dbReference type="PROSITE" id="PS50922">
    <property type="entry name" value="TLC"/>
    <property type="match status" value="1"/>
</dbReference>
<sequence length="265" mass="30141">MQDPFLALSPFKNSENLLVRHSLEIAVSFFLYLFVVERRLAPAINRRVFGTHYTKCTDRSTRINFDIHTVSMVQCVVSLSLTAPILRQPLAASVSTFQDPFNSMVAALTCGYFLWDVCVCVKHFSQFGVGFLGHALASLYVFVIALRPFCQSWVGKFLIFEASTPFVNVNWYFSQLAAGGKVPLWLNALNGVMLILTFFCVRIVWGFSAIAILIRQLWLERELLPVWLPLTVLLLNTALNCLNLVWLNKMIRIAKKMAKRNRKQG</sequence>
<evidence type="ECO:0000256" key="4">
    <source>
        <dbReference type="ARBA" id="ARBA00023136"/>
    </source>
</evidence>
<dbReference type="PANTHER" id="PTHR13439">
    <property type="entry name" value="CT120 PROTEIN"/>
    <property type="match status" value="1"/>
</dbReference>
<comment type="subcellular location">
    <subcellularLocation>
        <location evidence="1">Membrane</location>
        <topology evidence="1">Multi-pass membrane protein</topology>
    </subcellularLocation>
</comment>
<dbReference type="GO" id="GO:0055088">
    <property type="term" value="P:lipid homeostasis"/>
    <property type="evidence" value="ECO:0007669"/>
    <property type="project" value="TreeGrafter"/>
</dbReference>
<dbReference type="SMART" id="SM00724">
    <property type="entry name" value="TLC"/>
    <property type="match status" value="1"/>
</dbReference>
<dbReference type="Pfam" id="PF03798">
    <property type="entry name" value="TRAM_LAG1_CLN8"/>
    <property type="match status" value="1"/>
</dbReference>
<organism evidence="8 9">
    <name type="scientific">Lachancea meyersii CBS 8951</name>
    <dbReference type="NCBI Taxonomy" id="1266667"/>
    <lineage>
        <taxon>Eukaryota</taxon>
        <taxon>Fungi</taxon>
        <taxon>Dikarya</taxon>
        <taxon>Ascomycota</taxon>
        <taxon>Saccharomycotina</taxon>
        <taxon>Saccharomycetes</taxon>
        <taxon>Saccharomycetales</taxon>
        <taxon>Saccharomycetaceae</taxon>
        <taxon>Lachancea</taxon>
    </lineage>
</organism>
<keyword evidence="3 6" id="KW-1133">Transmembrane helix</keyword>
<evidence type="ECO:0000256" key="2">
    <source>
        <dbReference type="ARBA" id="ARBA00022692"/>
    </source>
</evidence>
<evidence type="ECO:0000256" key="3">
    <source>
        <dbReference type="ARBA" id="ARBA00022989"/>
    </source>
</evidence>
<evidence type="ECO:0000259" key="7">
    <source>
        <dbReference type="PROSITE" id="PS50922"/>
    </source>
</evidence>
<proteinExistence type="predicted"/>
<dbReference type="InterPro" id="IPR050846">
    <property type="entry name" value="TLCD"/>
</dbReference>
<keyword evidence="2 5" id="KW-0812">Transmembrane</keyword>
<feature type="transmembrane region" description="Helical" evidence="6">
    <location>
        <begin position="128"/>
        <end position="147"/>
    </location>
</feature>
<evidence type="ECO:0000313" key="9">
    <source>
        <dbReference type="Proteomes" id="UP000191144"/>
    </source>
</evidence>
<evidence type="ECO:0000256" key="6">
    <source>
        <dbReference type="SAM" id="Phobius"/>
    </source>
</evidence>
<accession>A0A1G4JRU4</accession>
<evidence type="ECO:0000256" key="1">
    <source>
        <dbReference type="ARBA" id="ARBA00004141"/>
    </source>
</evidence>
<keyword evidence="9" id="KW-1185">Reference proteome</keyword>
<dbReference type="InterPro" id="IPR006634">
    <property type="entry name" value="TLC-dom"/>
</dbReference>
<evidence type="ECO:0000256" key="5">
    <source>
        <dbReference type="PROSITE-ProRule" id="PRU00205"/>
    </source>
</evidence>
<gene>
    <name evidence="8" type="ORF">LAME_0F03686G</name>
</gene>
<feature type="transmembrane region" description="Helical" evidence="6">
    <location>
        <begin position="185"/>
        <end position="214"/>
    </location>
</feature>
<dbReference type="EMBL" id="LT598477">
    <property type="protein sequence ID" value="SCU93403.1"/>
    <property type="molecule type" value="Genomic_DNA"/>
</dbReference>
<evidence type="ECO:0000313" key="8">
    <source>
        <dbReference type="EMBL" id="SCU93403.1"/>
    </source>
</evidence>
<keyword evidence="4 5" id="KW-0472">Membrane</keyword>
<name>A0A1G4JRU4_9SACH</name>
<dbReference type="AlphaFoldDB" id="A0A1G4JRU4"/>
<dbReference type="OrthoDB" id="10266980at2759"/>
<dbReference type="GO" id="GO:0005783">
    <property type="term" value="C:endoplasmic reticulum"/>
    <property type="evidence" value="ECO:0007669"/>
    <property type="project" value="TreeGrafter"/>
</dbReference>
<dbReference type="GO" id="GO:0016020">
    <property type="term" value="C:membrane"/>
    <property type="evidence" value="ECO:0007669"/>
    <property type="project" value="UniProtKB-SubCell"/>
</dbReference>
<feature type="domain" description="TLC" evidence="7">
    <location>
        <begin position="60"/>
        <end position="259"/>
    </location>
</feature>
<reference evidence="9" key="1">
    <citation type="submission" date="2016-03" db="EMBL/GenBank/DDBJ databases">
        <authorList>
            <person name="Devillers Hugo."/>
        </authorList>
    </citation>
    <scope>NUCLEOTIDE SEQUENCE [LARGE SCALE GENOMIC DNA]</scope>
</reference>
<protein>
    <submittedName>
        <fullName evidence="8">LAME_0F03686g1_1</fullName>
    </submittedName>
</protein>
<dbReference type="Proteomes" id="UP000191144">
    <property type="component" value="Chromosome F"/>
</dbReference>